<evidence type="ECO:0000313" key="1">
    <source>
        <dbReference type="EMBL" id="KAA6314678.1"/>
    </source>
</evidence>
<proteinExistence type="predicted"/>
<accession>A0A5J4Q108</accession>
<name>A0A5J4Q108_9ZZZZ</name>
<comment type="caution">
    <text evidence="1">The sequence shown here is derived from an EMBL/GenBank/DDBJ whole genome shotgun (WGS) entry which is preliminary data.</text>
</comment>
<dbReference type="EMBL" id="SNRY01005547">
    <property type="protein sequence ID" value="KAA6314678.1"/>
    <property type="molecule type" value="Genomic_DNA"/>
</dbReference>
<feature type="non-terminal residue" evidence="1">
    <location>
        <position position="49"/>
    </location>
</feature>
<sequence>MTEEEKKLLSTFEARLRHFIFLCDELKNENAILSRSLTEEKEMYEKILV</sequence>
<gene>
    <name evidence="1" type="ORF">EZS27_034744</name>
</gene>
<dbReference type="AlphaFoldDB" id="A0A5J4Q108"/>
<organism evidence="1">
    <name type="scientific">termite gut metagenome</name>
    <dbReference type="NCBI Taxonomy" id="433724"/>
    <lineage>
        <taxon>unclassified sequences</taxon>
        <taxon>metagenomes</taxon>
        <taxon>organismal metagenomes</taxon>
    </lineage>
</organism>
<reference evidence="1" key="1">
    <citation type="submission" date="2019-03" db="EMBL/GenBank/DDBJ databases">
        <title>Single cell metagenomics reveals metabolic interactions within the superorganism composed of flagellate Streblomastix strix and complex community of Bacteroidetes bacteria on its surface.</title>
        <authorList>
            <person name="Treitli S.C."/>
            <person name="Kolisko M."/>
            <person name="Husnik F."/>
            <person name="Keeling P."/>
            <person name="Hampl V."/>
        </authorList>
    </citation>
    <scope>NUCLEOTIDE SEQUENCE</scope>
    <source>
        <strain evidence="1">STM</strain>
    </source>
</reference>
<protein>
    <submittedName>
        <fullName evidence="1">Uncharacterized protein</fullName>
    </submittedName>
</protein>